<protein>
    <submittedName>
        <fullName evidence="2">Uncharacterized protein</fullName>
    </submittedName>
</protein>
<reference evidence="2" key="1">
    <citation type="submission" date="2021-04" db="EMBL/GenBank/DDBJ databases">
        <title>Genome based classification of Actinospica acidithermotolerans sp. nov., an actinobacterium isolated from an Indonesian hot spring.</title>
        <authorList>
            <person name="Kusuma A.B."/>
            <person name="Putra K.E."/>
            <person name="Nafisah S."/>
            <person name="Loh J."/>
            <person name="Nouioui I."/>
            <person name="Goodfellow M."/>
        </authorList>
    </citation>
    <scope>NUCLEOTIDE SEQUENCE</scope>
    <source>
        <strain evidence="2">MGRD01-02</strain>
    </source>
</reference>
<feature type="compositionally biased region" description="Basic and acidic residues" evidence="1">
    <location>
        <begin position="1"/>
        <end position="24"/>
    </location>
</feature>
<comment type="caution">
    <text evidence="2">The sequence shown here is derived from an EMBL/GenBank/DDBJ whole genome shotgun (WGS) entry which is preliminary data.</text>
</comment>
<proteinExistence type="predicted"/>
<gene>
    <name evidence="2" type="ORF">KDK95_16895</name>
</gene>
<feature type="compositionally biased region" description="Basic and acidic residues" evidence="1">
    <location>
        <begin position="49"/>
        <end position="75"/>
    </location>
</feature>
<accession>A0A941ILW3</accession>
<keyword evidence="3" id="KW-1185">Reference proteome</keyword>
<evidence type="ECO:0000313" key="2">
    <source>
        <dbReference type="EMBL" id="MBR7827996.1"/>
    </source>
</evidence>
<dbReference type="AlphaFoldDB" id="A0A941ILW3"/>
<feature type="compositionally biased region" description="Basic and acidic residues" evidence="1">
    <location>
        <begin position="32"/>
        <end position="41"/>
    </location>
</feature>
<dbReference type="EMBL" id="JAGSOH010000047">
    <property type="protein sequence ID" value="MBR7827996.1"/>
    <property type="molecule type" value="Genomic_DNA"/>
</dbReference>
<organism evidence="2 3">
    <name type="scientific">Actinospica acidithermotolerans</name>
    <dbReference type="NCBI Taxonomy" id="2828514"/>
    <lineage>
        <taxon>Bacteria</taxon>
        <taxon>Bacillati</taxon>
        <taxon>Actinomycetota</taxon>
        <taxon>Actinomycetes</taxon>
        <taxon>Catenulisporales</taxon>
        <taxon>Actinospicaceae</taxon>
        <taxon>Actinospica</taxon>
    </lineage>
</organism>
<sequence>MSIQRSSDKHGAQRDDEMKKEVEGLVRSGRPTRTEEWHDPEPVEDENSPEQRELIERCRAEEAGRSRGEPGRSGQ</sequence>
<evidence type="ECO:0000313" key="3">
    <source>
        <dbReference type="Proteomes" id="UP000676325"/>
    </source>
</evidence>
<evidence type="ECO:0000256" key="1">
    <source>
        <dbReference type="SAM" id="MobiDB-lite"/>
    </source>
</evidence>
<feature type="region of interest" description="Disordered" evidence="1">
    <location>
        <begin position="1"/>
        <end position="75"/>
    </location>
</feature>
<name>A0A941ILW3_9ACTN</name>
<dbReference type="Proteomes" id="UP000676325">
    <property type="component" value="Unassembled WGS sequence"/>
</dbReference>